<dbReference type="Proteomes" id="UP001205063">
    <property type="component" value="Unassembled WGS sequence"/>
</dbReference>
<evidence type="ECO:0000256" key="1">
    <source>
        <dbReference type="SAM" id="SignalP"/>
    </source>
</evidence>
<dbReference type="AlphaFoldDB" id="A0AAW5K969"/>
<gene>
    <name evidence="2" type="ORF">NE646_06920</name>
</gene>
<organism evidence="2 3">
    <name type="scientific">Bittarella massiliensis</name>
    <name type="common">ex Durand et al. 2017</name>
    <dbReference type="NCBI Taxonomy" id="1720313"/>
    <lineage>
        <taxon>Bacteria</taxon>
        <taxon>Bacillati</taxon>
        <taxon>Bacillota</taxon>
        <taxon>Clostridia</taxon>
        <taxon>Eubacteriales</taxon>
        <taxon>Oscillospiraceae</taxon>
        <taxon>Bittarella (ex Durand et al. 2017)</taxon>
    </lineage>
</organism>
<proteinExistence type="predicted"/>
<evidence type="ECO:0000313" key="3">
    <source>
        <dbReference type="Proteomes" id="UP001205063"/>
    </source>
</evidence>
<name>A0AAW5K969_9FIRM</name>
<feature type="chain" id="PRO_5044003316" evidence="1">
    <location>
        <begin position="24"/>
        <end position="119"/>
    </location>
</feature>
<sequence length="119" mass="12289">MKKVLAGIAAICCLLAVALPVGAQTVTANITGTAKCYSSRTSSTATYASGKLETYFNTGTVIGEGAYQNGTYRVVISLKCGGGDVREGGSNCDGSNRYWRAQGQSAYGHPVTAAMHVTI</sequence>
<accession>A0AAW5K969</accession>
<comment type="caution">
    <text evidence="2">The sequence shown here is derived from an EMBL/GenBank/DDBJ whole genome shotgun (WGS) entry which is preliminary data.</text>
</comment>
<dbReference type="EMBL" id="JANGAB010000003">
    <property type="protein sequence ID" value="MCQ4949397.1"/>
    <property type="molecule type" value="Genomic_DNA"/>
</dbReference>
<evidence type="ECO:0000313" key="2">
    <source>
        <dbReference type="EMBL" id="MCQ4949397.1"/>
    </source>
</evidence>
<dbReference type="RefSeq" id="WP_216401101.1">
    <property type="nucleotide sequence ID" value="NZ_JANGAB010000003.1"/>
</dbReference>
<protein>
    <submittedName>
        <fullName evidence="2">Uncharacterized protein</fullName>
    </submittedName>
</protein>
<feature type="signal peptide" evidence="1">
    <location>
        <begin position="1"/>
        <end position="23"/>
    </location>
</feature>
<reference evidence="2" key="1">
    <citation type="submission" date="2022-06" db="EMBL/GenBank/DDBJ databases">
        <title>Isolation of gut microbiota from human fecal samples.</title>
        <authorList>
            <person name="Pamer E.G."/>
            <person name="Barat B."/>
            <person name="Waligurski E."/>
            <person name="Medina S."/>
            <person name="Paddock L."/>
            <person name="Mostad J."/>
        </authorList>
    </citation>
    <scope>NUCLEOTIDE SEQUENCE</scope>
    <source>
        <strain evidence="2">DFI.7.96</strain>
    </source>
</reference>
<keyword evidence="1" id="KW-0732">Signal</keyword>